<feature type="transmembrane region" description="Helical" evidence="2">
    <location>
        <begin position="20"/>
        <end position="43"/>
    </location>
</feature>
<dbReference type="AlphaFoldDB" id="A0A6A6UH80"/>
<reference evidence="3" key="1">
    <citation type="journal article" date="2020" name="Stud. Mycol.">
        <title>101 Dothideomycetes genomes: a test case for predicting lifestyles and emergence of pathogens.</title>
        <authorList>
            <person name="Haridas S."/>
            <person name="Albert R."/>
            <person name="Binder M."/>
            <person name="Bloem J."/>
            <person name="Labutti K."/>
            <person name="Salamov A."/>
            <person name="Andreopoulos B."/>
            <person name="Baker S."/>
            <person name="Barry K."/>
            <person name="Bills G."/>
            <person name="Bluhm B."/>
            <person name="Cannon C."/>
            <person name="Castanera R."/>
            <person name="Culley D."/>
            <person name="Daum C."/>
            <person name="Ezra D."/>
            <person name="Gonzalez J."/>
            <person name="Henrissat B."/>
            <person name="Kuo A."/>
            <person name="Liang C."/>
            <person name="Lipzen A."/>
            <person name="Lutzoni F."/>
            <person name="Magnuson J."/>
            <person name="Mondo S."/>
            <person name="Nolan M."/>
            <person name="Ohm R."/>
            <person name="Pangilinan J."/>
            <person name="Park H.-J."/>
            <person name="Ramirez L."/>
            <person name="Alfaro M."/>
            <person name="Sun H."/>
            <person name="Tritt A."/>
            <person name="Yoshinaga Y."/>
            <person name="Zwiers L.-H."/>
            <person name="Turgeon B."/>
            <person name="Goodwin S."/>
            <person name="Spatafora J."/>
            <person name="Crous P."/>
            <person name="Grigoriev I."/>
        </authorList>
    </citation>
    <scope>NUCLEOTIDE SEQUENCE</scope>
    <source>
        <strain evidence="3">CBS 115976</strain>
    </source>
</reference>
<keyword evidence="2" id="KW-0472">Membrane</keyword>
<evidence type="ECO:0000256" key="1">
    <source>
        <dbReference type="SAM" id="MobiDB-lite"/>
    </source>
</evidence>
<proteinExistence type="predicted"/>
<name>A0A6A6UH80_9PEZI</name>
<evidence type="ECO:0000256" key="2">
    <source>
        <dbReference type="SAM" id="Phobius"/>
    </source>
</evidence>
<keyword evidence="4" id="KW-1185">Reference proteome</keyword>
<protein>
    <submittedName>
        <fullName evidence="3">Uncharacterized protein</fullName>
    </submittedName>
</protein>
<keyword evidence="2" id="KW-0812">Transmembrane</keyword>
<keyword evidence="2" id="KW-1133">Transmembrane helix</keyword>
<dbReference type="EMBL" id="MU004233">
    <property type="protein sequence ID" value="KAF2670911.1"/>
    <property type="molecule type" value="Genomic_DNA"/>
</dbReference>
<gene>
    <name evidence="3" type="ORF">BT63DRAFT_203835</name>
</gene>
<evidence type="ECO:0000313" key="4">
    <source>
        <dbReference type="Proteomes" id="UP000799302"/>
    </source>
</evidence>
<dbReference type="InterPro" id="IPR029044">
    <property type="entry name" value="Nucleotide-diphossugar_trans"/>
</dbReference>
<dbReference type="Proteomes" id="UP000799302">
    <property type="component" value="Unassembled WGS sequence"/>
</dbReference>
<sequence length="551" mass="63095">MGAEPKSPLSTSPVRLARGGAVLLVALAAHGVVRIDALTQRIATTTRIAKLTPPQYASSEGVKMFNRLVVAFLTIFAIFFTLGYEYHKIVEDVEIPILGNGEAGAFGYYPPIGDQFLPAVPSYNIWPRYRPRTPLLIPFTRNNTMIRQAILSYVAGGWPRADILIVDNSGVMDSNSRGRLTKGNPFTLDYDLFRRRYGVSIIQTPTLLNFAQMQNFMLRIAIERDWPYYFWSHMDVAVLGGEEYEPYKSFYHRILDVLDASHIDQWAIAAPKRGLVMGGKLGSVSPSNDRKAIFAGRFDRRQPPDAAYQAKTKSKREIRLHRTPKWGVKFFQYDYLSLVNVQAWVETGQWDPFIPYYNTDCDFYQRMAFAGYPIVEANAGHVFDIADVVQDPEERFFPATNQRKRNKWSMSTEGSEPEGGKINSGRYKWLKAELEEMMEKKLKNEEGRNTWQTGGIDERKEGKNGKPIRGRVEQWTYEAKGFQAAWWQLADAGRVMYIKKWGTMDCDLKGANKTMDDMWLLQYAKEGSEVYNVRLKQEEHHIAKLAEQPIR</sequence>
<dbReference type="SUPFAM" id="SSF53448">
    <property type="entry name" value="Nucleotide-diphospho-sugar transferases"/>
    <property type="match status" value="1"/>
</dbReference>
<evidence type="ECO:0000313" key="3">
    <source>
        <dbReference type="EMBL" id="KAF2670911.1"/>
    </source>
</evidence>
<organism evidence="3 4">
    <name type="scientific">Microthyrium microscopicum</name>
    <dbReference type="NCBI Taxonomy" id="703497"/>
    <lineage>
        <taxon>Eukaryota</taxon>
        <taxon>Fungi</taxon>
        <taxon>Dikarya</taxon>
        <taxon>Ascomycota</taxon>
        <taxon>Pezizomycotina</taxon>
        <taxon>Dothideomycetes</taxon>
        <taxon>Dothideomycetes incertae sedis</taxon>
        <taxon>Microthyriales</taxon>
        <taxon>Microthyriaceae</taxon>
        <taxon>Microthyrium</taxon>
    </lineage>
</organism>
<accession>A0A6A6UH80</accession>
<feature type="transmembrane region" description="Helical" evidence="2">
    <location>
        <begin position="64"/>
        <end position="84"/>
    </location>
</feature>
<dbReference type="OrthoDB" id="3527108at2759"/>
<feature type="region of interest" description="Disordered" evidence="1">
    <location>
        <begin position="445"/>
        <end position="465"/>
    </location>
</feature>